<dbReference type="EMBL" id="FOFD01000001">
    <property type="protein sequence ID" value="SEP68815.1"/>
    <property type="molecule type" value="Genomic_DNA"/>
</dbReference>
<organism evidence="2 3">
    <name type="scientific">Natrinema salaciae</name>
    <dbReference type="NCBI Taxonomy" id="1186196"/>
    <lineage>
        <taxon>Archaea</taxon>
        <taxon>Methanobacteriati</taxon>
        <taxon>Methanobacteriota</taxon>
        <taxon>Stenosarchaea group</taxon>
        <taxon>Halobacteria</taxon>
        <taxon>Halobacteriales</taxon>
        <taxon>Natrialbaceae</taxon>
        <taxon>Natrinema</taxon>
    </lineage>
</organism>
<protein>
    <submittedName>
        <fullName evidence="2">Glycosyltransferase involved in cell wall bisynthesis</fullName>
    </submittedName>
</protein>
<gene>
    <name evidence="2" type="ORF">SAMN04489841_0284</name>
</gene>
<dbReference type="Pfam" id="PF00534">
    <property type="entry name" value="Glycos_transf_1"/>
    <property type="match status" value="1"/>
</dbReference>
<accession>A0A1H8ZWW5</accession>
<dbReference type="OrthoDB" id="131038at2157"/>
<evidence type="ECO:0000313" key="3">
    <source>
        <dbReference type="Proteomes" id="UP000199114"/>
    </source>
</evidence>
<reference evidence="3" key="1">
    <citation type="submission" date="2016-10" db="EMBL/GenBank/DDBJ databases">
        <authorList>
            <person name="Varghese N."/>
            <person name="Submissions S."/>
        </authorList>
    </citation>
    <scope>NUCLEOTIDE SEQUENCE [LARGE SCALE GENOMIC DNA]</scope>
    <source>
        <strain evidence="3">DSM 25055</strain>
    </source>
</reference>
<dbReference type="InterPro" id="IPR050194">
    <property type="entry name" value="Glycosyltransferase_grp1"/>
</dbReference>
<name>A0A1H8ZWW5_9EURY</name>
<dbReference type="Gene3D" id="3.40.50.2000">
    <property type="entry name" value="Glycogen Phosphorylase B"/>
    <property type="match status" value="3"/>
</dbReference>
<keyword evidence="2" id="KW-0808">Transferase</keyword>
<evidence type="ECO:0000313" key="2">
    <source>
        <dbReference type="EMBL" id="SEP68815.1"/>
    </source>
</evidence>
<dbReference type="CDD" id="cd03801">
    <property type="entry name" value="GT4_PimA-like"/>
    <property type="match status" value="1"/>
</dbReference>
<evidence type="ECO:0000259" key="1">
    <source>
        <dbReference type="Pfam" id="PF00534"/>
    </source>
</evidence>
<dbReference type="STRING" id="1186196.SAMN04489841_0284"/>
<sequence>MEIAFIHPSWPGDEGTGATHTATQVVTGLSNRGHNVTVYCTEKPPKERQEPSGLELEYIYLPDFPPHTNTKLNRALKSRVEEFDKYDVINCYLSTVIPAMSYIGQRTSSAVGITLNAYGAVCPKNDLLYMDEEKCTQKSLFRCSKCVSLTSSDHDEFSTPYRIVSRLGNLRLLQDKNIDTSHIDFFRSPSGHVKSNYVDFGFPADKIHVIPHPLNETFRMEHRSNFNSPYNILYVGYLEKQKGVDKLIPILSKLKEQVDEKVSLSIVGKGGLRTRMEQQAHDLSVRDSVDFMGFVPNEKLPTIYANHDLFIYPGIWDEPLARVYLEALATGTPIISSDYGDIRSILGNGGVITDGTVEGFVSAISDIITNKRFDQISEDAKLKSNEYQADQVLPKIEKVYSTASEIDE</sequence>
<dbReference type="PANTHER" id="PTHR45947:SF3">
    <property type="entry name" value="SULFOQUINOVOSYL TRANSFERASE SQD2"/>
    <property type="match status" value="1"/>
</dbReference>
<feature type="domain" description="Glycosyl transferase family 1" evidence="1">
    <location>
        <begin position="227"/>
        <end position="377"/>
    </location>
</feature>
<dbReference type="GO" id="GO:0016757">
    <property type="term" value="F:glycosyltransferase activity"/>
    <property type="evidence" value="ECO:0007669"/>
    <property type="project" value="InterPro"/>
</dbReference>
<dbReference type="PANTHER" id="PTHR45947">
    <property type="entry name" value="SULFOQUINOVOSYL TRANSFERASE SQD2"/>
    <property type="match status" value="1"/>
</dbReference>
<dbReference type="InterPro" id="IPR001296">
    <property type="entry name" value="Glyco_trans_1"/>
</dbReference>
<dbReference type="Proteomes" id="UP000199114">
    <property type="component" value="Unassembled WGS sequence"/>
</dbReference>
<dbReference type="SUPFAM" id="SSF53756">
    <property type="entry name" value="UDP-Glycosyltransferase/glycogen phosphorylase"/>
    <property type="match status" value="1"/>
</dbReference>
<proteinExistence type="predicted"/>
<dbReference type="AlphaFoldDB" id="A0A1H8ZWW5"/>
<keyword evidence="3" id="KW-1185">Reference proteome</keyword>
<dbReference type="RefSeq" id="WP_090612056.1">
    <property type="nucleotide sequence ID" value="NZ_FOFD01000001.1"/>
</dbReference>